<dbReference type="EMBL" id="LAZR01005802">
    <property type="protein sequence ID" value="KKM97021.1"/>
    <property type="molecule type" value="Genomic_DNA"/>
</dbReference>
<evidence type="ECO:0008006" key="2">
    <source>
        <dbReference type="Google" id="ProtNLM"/>
    </source>
</evidence>
<gene>
    <name evidence="1" type="ORF">LCGC14_1172270</name>
</gene>
<feature type="non-terminal residue" evidence="1">
    <location>
        <position position="1858"/>
    </location>
</feature>
<accession>A0A0F9MCE1</accession>
<sequence>MHKSTSFKLKLKKLTLIAILLMTTFFLPFLKNIEIIPSNLERDKVGGDQDNEEFGGNKPMASFIGTHSWWDKSFHSRQVINITNPYSVEFRNFGVSISFNYSALVNSGNMNSSLKDIRIIEYDSEGNPYERKYYFEKDYPIVDNVTVWFDTNITATNGASEVDTYLYYGNDVVEINTIYFMNETADGVANNFGWIRNGNFEQDIKAGQRINETFGWYYVDDAPNSLGAAAPLTYDINTYQHNLSNTLNGQEHIEEGNYAFKFGAIDNDVSSNGVGHDIMGTLFSTPFVVPEVIGGKITVSAWRNLRTYDDQNSKAYFYRARICDAFDSNNIDLHNGISNIEGWETLTAPSGKENTVRDSFDLLTEIDTSGDLLMDYITYEIPESYEGKAIFLEFTVYVIDQERAKWSSFLQVDNVTFTHTLPVSLESEVERRKSDVSIIVRDVDGRIVPNAEVSLINSTAPVAEQIKYGPINTSIDEGIALFTGIIYKNYNITVNYTIPNTIPKIESVLYNGSITGTGYEITEAQHIFTIYVDIWTIDFEIVDYDEEPLNYGYVAVYNNTDNTENLVNLTLDSNGKATFRWKNQSSYYYEVYYDNIDYNLNPTQLNSSWIKRDNYDTVGKKIRKHSVLLNSTIPKDAPTFTVNETFYTNGSRTELGNKMINSAKINITTPRATTTVTSISVYYLDENGYTDDNYRIYYNNTAGADWYHIQIDMRDPPETPSTLAGDKYGVYGLRIVATGTNSSLIWGDLNVTLFETTNIYNVTDLVKLNIRVVNEAGDGLVGATVIVNSSIGGQTFFVNLTAGYSEIDYLNGYAYGTTNNLLPLWYLRGYEYNISLFYAGEFRQLNVTVPDPIDPQNPGESWRDSFNYTLNGKSNFTIEPNLAGGVYLVRFNNIELVDAIIWGNNFSVRVNFTLTDDDWVTSNPVTLPATVTCYIKSTGPSSTIVAVKSMAFEGNGMFNVTFNSSILSAGGSGELYSVIISGSKPSYNNPSNLTDTIFIDSVPTTLTMHDYYNSLNIISTDSQIFGESLNLTFSFYNVSLLKGAILTYEWLNFGPIQFYGDPVNDGYYTATIDTSLAGNWGTKSIKIIAMLENYTTQTFYTSISITERQTTLNGSTTVIFLSESVFALETEYMEFNYTDVLNSTMISNPEEKSYNWQKLDESGDPIPGKNKIGTLNETADHRYILDLDTESMEIGDYFVFITLHKTNYELRNAVISLTIEDRLTSVNGSMGPVIIDWGDSFNFTYSYIDDLINTPITNLDTQSYIYNGTDSGSGSLGYDSLNEIYYLVGFDTTALQYGNYSITVTFDKQNYTSQVVVITLVINFIISNFRTNLTLISQNPSNFLTDIDWRENVTIIFNFTTRDIPGPEVLAHPTTINLQFLDESLSAIGSSINLINYNTSKGIYSYTFNTSQFLFIGGNSYYINIYASKTIPKAYTPPTPLQIFFKVQSVLTDLTIHNYTTGTEFPSYTLTEYWNQTLGLTFNFTELISGTPITDATLTYSWAFGSGQINPDGIKGPGYYSFFFDTGNATIVGTYTITILAVKQNFSNGIPSSNLVINIINRPTHLRPAEVKGNYNVIFMSGKIYALETEYFEFNYTDVFTSWIIKNAIASYNWQKLDEFGDPIQGETQIGTLNETADRYLLDLGTGSMGLGEYFILITFDKLNYEVRSIVFSLTIEDRQTIINGSIGPFSINLGISLNFTFSYIDNLTSTSITNLDTQSYTYNGTSSGSGSLGYDSSKEIYYLVGFNTASLLNGTYTIVVNFDKLNYASQIVLSSLVIIYVDTDYNSFLMLISQNPSNLATDITWRDNITISFNFTTQIQAFPVNLTEPTTISLQFLDESLNAFGSSINLINYNVSI</sequence>
<name>A0A0F9MCE1_9ZZZZ</name>
<protein>
    <recommendedName>
        <fullName evidence="2">DUF2341 domain-containing protein</fullName>
    </recommendedName>
</protein>
<comment type="caution">
    <text evidence="1">The sequence shown here is derived from an EMBL/GenBank/DDBJ whole genome shotgun (WGS) entry which is preliminary data.</text>
</comment>
<reference evidence="1" key="1">
    <citation type="journal article" date="2015" name="Nature">
        <title>Complex archaea that bridge the gap between prokaryotes and eukaryotes.</title>
        <authorList>
            <person name="Spang A."/>
            <person name="Saw J.H."/>
            <person name="Jorgensen S.L."/>
            <person name="Zaremba-Niedzwiedzka K."/>
            <person name="Martijn J."/>
            <person name="Lind A.E."/>
            <person name="van Eijk R."/>
            <person name="Schleper C."/>
            <person name="Guy L."/>
            <person name="Ettema T.J."/>
        </authorList>
    </citation>
    <scope>NUCLEOTIDE SEQUENCE</scope>
</reference>
<evidence type="ECO:0000313" key="1">
    <source>
        <dbReference type="EMBL" id="KKM97021.1"/>
    </source>
</evidence>
<proteinExistence type="predicted"/>
<organism evidence="1">
    <name type="scientific">marine sediment metagenome</name>
    <dbReference type="NCBI Taxonomy" id="412755"/>
    <lineage>
        <taxon>unclassified sequences</taxon>
        <taxon>metagenomes</taxon>
        <taxon>ecological metagenomes</taxon>
    </lineage>
</organism>